<dbReference type="AlphaFoldDB" id="A0A9Q1FIW0"/>
<accession>A0A9Q1FIW0</accession>
<gene>
    <name evidence="1" type="ORF">SKAU_G00160420</name>
</gene>
<evidence type="ECO:0000313" key="2">
    <source>
        <dbReference type="Proteomes" id="UP001152622"/>
    </source>
</evidence>
<name>A0A9Q1FIW0_SYNKA</name>
<protein>
    <submittedName>
        <fullName evidence="1">Uncharacterized protein</fullName>
    </submittedName>
</protein>
<proteinExistence type="predicted"/>
<organism evidence="1 2">
    <name type="scientific">Synaphobranchus kaupii</name>
    <name type="common">Kaup's arrowtooth eel</name>
    <dbReference type="NCBI Taxonomy" id="118154"/>
    <lineage>
        <taxon>Eukaryota</taxon>
        <taxon>Metazoa</taxon>
        <taxon>Chordata</taxon>
        <taxon>Craniata</taxon>
        <taxon>Vertebrata</taxon>
        <taxon>Euteleostomi</taxon>
        <taxon>Actinopterygii</taxon>
        <taxon>Neopterygii</taxon>
        <taxon>Teleostei</taxon>
        <taxon>Anguilliformes</taxon>
        <taxon>Synaphobranchidae</taxon>
        <taxon>Synaphobranchus</taxon>
    </lineage>
</organism>
<sequence>MHSAAGSPLGTEEHTIRDTLSEHGDVRNLELYGGEIHGTIWSPVVPSRMTLHAYKKRAEEGEQCGIILSVRQQTDRDRLMDEKGWLRTERNPKIRFLTTVRQQVAPCVYSSTAPPPMLAAALLATAGCPCVSAARVLLAQILRSAVKETLS</sequence>
<evidence type="ECO:0000313" key="1">
    <source>
        <dbReference type="EMBL" id="KAJ8359517.1"/>
    </source>
</evidence>
<keyword evidence="2" id="KW-1185">Reference proteome</keyword>
<reference evidence="1" key="1">
    <citation type="journal article" date="2023" name="Science">
        <title>Genome structures resolve the early diversification of teleost fishes.</title>
        <authorList>
            <person name="Parey E."/>
            <person name="Louis A."/>
            <person name="Montfort J."/>
            <person name="Bouchez O."/>
            <person name="Roques C."/>
            <person name="Iampietro C."/>
            <person name="Lluch J."/>
            <person name="Castinel A."/>
            <person name="Donnadieu C."/>
            <person name="Desvignes T."/>
            <person name="Floi Bucao C."/>
            <person name="Jouanno E."/>
            <person name="Wen M."/>
            <person name="Mejri S."/>
            <person name="Dirks R."/>
            <person name="Jansen H."/>
            <person name="Henkel C."/>
            <person name="Chen W.J."/>
            <person name="Zahm M."/>
            <person name="Cabau C."/>
            <person name="Klopp C."/>
            <person name="Thompson A.W."/>
            <person name="Robinson-Rechavi M."/>
            <person name="Braasch I."/>
            <person name="Lecointre G."/>
            <person name="Bobe J."/>
            <person name="Postlethwait J.H."/>
            <person name="Berthelot C."/>
            <person name="Roest Crollius H."/>
            <person name="Guiguen Y."/>
        </authorList>
    </citation>
    <scope>NUCLEOTIDE SEQUENCE</scope>
    <source>
        <strain evidence="1">WJC10195</strain>
    </source>
</reference>
<dbReference type="EMBL" id="JAINUF010000005">
    <property type="protein sequence ID" value="KAJ8359517.1"/>
    <property type="molecule type" value="Genomic_DNA"/>
</dbReference>
<comment type="caution">
    <text evidence="1">The sequence shown here is derived from an EMBL/GenBank/DDBJ whole genome shotgun (WGS) entry which is preliminary data.</text>
</comment>
<dbReference type="Proteomes" id="UP001152622">
    <property type="component" value="Chromosome 5"/>
</dbReference>